<dbReference type="EMBL" id="JAUUTY010000004">
    <property type="protein sequence ID" value="KAK1652644.1"/>
    <property type="molecule type" value="Genomic_DNA"/>
</dbReference>
<comment type="caution">
    <text evidence="2">The sequence shown here is derived from an EMBL/GenBank/DDBJ whole genome shotgun (WGS) entry which is preliminary data.</text>
</comment>
<sequence length="82" mass="9205">MRFTTVNPSAPQLRPHHSRTVSGLARLDFYSTRSIVPGFSLFLIELMCKRLGPRVVWVSRNFPVCIAMASTSIILVVYQGIP</sequence>
<protein>
    <submittedName>
        <fullName evidence="2">Uncharacterized protein</fullName>
    </submittedName>
</protein>
<dbReference type="Proteomes" id="UP001231189">
    <property type="component" value="Unassembled WGS sequence"/>
</dbReference>
<keyword evidence="3" id="KW-1185">Reference proteome</keyword>
<feature type="transmembrane region" description="Helical" evidence="1">
    <location>
        <begin position="60"/>
        <end position="81"/>
    </location>
</feature>
<keyword evidence="1" id="KW-0472">Membrane</keyword>
<proteinExistence type="predicted"/>
<dbReference type="AlphaFoldDB" id="A0AAD8SJ94"/>
<gene>
    <name evidence="2" type="ORF">QYE76_070449</name>
</gene>
<reference evidence="2" key="1">
    <citation type="submission" date="2023-07" db="EMBL/GenBank/DDBJ databases">
        <title>A chromosome-level genome assembly of Lolium multiflorum.</title>
        <authorList>
            <person name="Chen Y."/>
            <person name="Copetti D."/>
            <person name="Kolliker R."/>
            <person name="Studer B."/>
        </authorList>
    </citation>
    <scope>NUCLEOTIDE SEQUENCE</scope>
    <source>
        <strain evidence="2">02402/16</strain>
        <tissue evidence="2">Leaf</tissue>
    </source>
</reference>
<accession>A0AAD8SJ94</accession>
<evidence type="ECO:0000256" key="1">
    <source>
        <dbReference type="SAM" id="Phobius"/>
    </source>
</evidence>
<organism evidence="2 3">
    <name type="scientific">Lolium multiflorum</name>
    <name type="common">Italian ryegrass</name>
    <name type="synonym">Lolium perenne subsp. multiflorum</name>
    <dbReference type="NCBI Taxonomy" id="4521"/>
    <lineage>
        <taxon>Eukaryota</taxon>
        <taxon>Viridiplantae</taxon>
        <taxon>Streptophyta</taxon>
        <taxon>Embryophyta</taxon>
        <taxon>Tracheophyta</taxon>
        <taxon>Spermatophyta</taxon>
        <taxon>Magnoliopsida</taxon>
        <taxon>Liliopsida</taxon>
        <taxon>Poales</taxon>
        <taxon>Poaceae</taxon>
        <taxon>BOP clade</taxon>
        <taxon>Pooideae</taxon>
        <taxon>Poodae</taxon>
        <taxon>Poeae</taxon>
        <taxon>Poeae Chloroplast Group 2 (Poeae type)</taxon>
        <taxon>Loliodinae</taxon>
        <taxon>Loliinae</taxon>
        <taxon>Lolium</taxon>
    </lineage>
</organism>
<name>A0AAD8SJ94_LOLMU</name>
<keyword evidence="1" id="KW-1133">Transmembrane helix</keyword>
<keyword evidence="1" id="KW-0812">Transmembrane</keyword>
<evidence type="ECO:0000313" key="3">
    <source>
        <dbReference type="Proteomes" id="UP001231189"/>
    </source>
</evidence>
<evidence type="ECO:0000313" key="2">
    <source>
        <dbReference type="EMBL" id="KAK1652644.1"/>
    </source>
</evidence>